<dbReference type="EMBL" id="PDXD01000112">
    <property type="protein sequence ID" value="RYN61321.1"/>
    <property type="molecule type" value="Genomic_DNA"/>
</dbReference>
<protein>
    <submittedName>
        <fullName evidence="1">Uncharacterized protein</fullName>
    </submittedName>
</protein>
<dbReference type="Proteomes" id="UP000291422">
    <property type="component" value="Unassembled WGS sequence"/>
</dbReference>
<sequence length="66" mass="7473">MSLTHSVPRILGGYASDSQTRDIPKLETQDWLFFATLYRPGEELGRRSLKVLEDLNKPLLDGLNAK</sequence>
<evidence type="ECO:0000313" key="2">
    <source>
        <dbReference type="Proteomes" id="UP000291422"/>
    </source>
</evidence>
<accession>A0A4Q4MYD3</accession>
<organism evidence="1 2">
    <name type="scientific">Alternaria alternata</name>
    <name type="common">Alternaria rot fungus</name>
    <name type="synonym">Torula alternata</name>
    <dbReference type="NCBI Taxonomy" id="5599"/>
    <lineage>
        <taxon>Eukaryota</taxon>
        <taxon>Fungi</taxon>
        <taxon>Dikarya</taxon>
        <taxon>Ascomycota</taxon>
        <taxon>Pezizomycotina</taxon>
        <taxon>Dothideomycetes</taxon>
        <taxon>Pleosporomycetidae</taxon>
        <taxon>Pleosporales</taxon>
        <taxon>Pleosporineae</taxon>
        <taxon>Pleosporaceae</taxon>
        <taxon>Alternaria</taxon>
        <taxon>Alternaria sect. Alternaria</taxon>
        <taxon>Alternaria alternata complex</taxon>
    </lineage>
</organism>
<name>A0A4Q4MYD3_ALTAL</name>
<proteinExistence type="predicted"/>
<comment type="caution">
    <text evidence="1">The sequence shown here is derived from an EMBL/GenBank/DDBJ whole genome shotgun (WGS) entry which is preliminary data.</text>
</comment>
<gene>
    <name evidence="1" type="ORF">AA0117_g13006</name>
</gene>
<evidence type="ECO:0000313" key="1">
    <source>
        <dbReference type="EMBL" id="RYN61321.1"/>
    </source>
</evidence>
<dbReference type="VEuPathDB" id="FungiDB:CC77DRAFT_1003399"/>
<reference evidence="2" key="1">
    <citation type="journal article" date="2019" name="bioRxiv">
        <title>Genomics, evolutionary history and diagnostics of the Alternaria alternata species group including apple and Asian pear pathotypes.</title>
        <authorList>
            <person name="Armitage A.D."/>
            <person name="Cockerton H.M."/>
            <person name="Sreenivasaprasad S."/>
            <person name="Woodhall J.W."/>
            <person name="Lane C.R."/>
            <person name="Harrison R.J."/>
            <person name="Clarkson J.P."/>
        </authorList>
    </citation>
    <scope>NUCLEOTIDE SEQUENCE [LARGE SCALE GENOMIC DNA]</scope>
    <source>
        <strain evidence="2">FERA 1177</strain>
    </source>
</reference>
<dbReference type="AlphaFoldDB" id="A0A4Q4MYD3"/>